<proteinExistence type="predicted"/>
<accession>A0A6J4PCC0</accession>
<organism evidence="2">
    <name type="scientific">uncultured Pseudonocardia sp</name>
    <dbReference type="NCBI Taxonomy" id="211455"/>
    <lineage>
        <taxon>Bacteria</taxon>
        <taxon>Bacillati</taxon>
        <taxon>Actinomycetota</taxon>
        <taxon>Actinomycetes</taxon>
        <taxon>Pseudonocardiales</taxon>
        <taxon>Pseudonocardiaceae</taxon>
        <taxon>Pseudonocardia</taxon>
        <taxon>environmental samples</taxon>
    </lineage>
</organism>
<gene>
    <name evidence="2" type="ORF">AVDCRST_MAG66-2098</name>
</gene>
<dbReference type="InterPro" id="IPR049240">
    <property type="entry name" value="DUF6875"/>
</dbReference>
<protein>
    <recommendedName>
        <fullName evidence="1">DUF6875 domain-containing protein</fullName>
    </recommendedName>
</protein>
<name>A0A6J4PCC0_9PSEU</name>
<dbReference type="Pfam" id="PF21780">
    <property type="entry name" value="DUF6875"/>
    <property type="match status" value="1"/>
</dbReference>
<reference evidence="2" key="1">
    <citation type="submission" date="2020-02" db="EMBL/GenBank/DDBJ databases">
        <authorList>
            <person name="Meier V. D."/>
        </authorList>
    </citation>
    <scope>NUCLEOTIDE SEQUENCE</scope>
    <source>
        <strain evidence="2">AVDCRST_MAG66</strain>
    </source>
</reference>
<dbReference type="EMBL" id="CADCUS010000304">
    <property type="protein sequence ID" value="CAA9411862.1"/>
    <property type="molecule type" value="Genomic_DNA"/>
</dbReference>
<sequence>MIVHPASPALRLFEPTDLDQPVVRDVVGWVGDYLLRPHLDLGRAGPVCPYARGSLQRGRLLVNVVEGAPTTAAELAFAIRPFRDWFLQLAPRESTDSAFTTIINAFPQLTDYTIVDETQRALQRLFVHDGLMVGEFHDGPPDKPGLWNPHWRPLRSPVPLLAIRHMVASDLPFLVHSPDLVAVHRGLFAGAP</sequence>
<feature type="domain" description="DUF6875" evidence="1">
    <location>
        <begin position="24"/>
        <end position="189"/>
    </location>
</feature>
<evidence type="ECO:0000313" key="2">
    <source>
        <dbReference type="EMBL" id="CAA9411862.1"/>
    </source>
</evidence>
<dbReference type="AlphaFoldDB" id="A0A6J4PCC0"/>
<evidence type="ECO:0000259" key="1">
    <source>
        <dbReference type="Pfam" id="PF21780"/>
    </source>
</evidence>